<evidence type="ECO:0000313" key="2">
    <source>
        <dbReference type="Proteomes" id="UP001383192"/>
    </source>
</evidence>
<evidence type="ECO:0000313" key="1">
    <source>
        <dbReference type="EMBL" id="KAK7020589.1"/>
    </source>
</evidence>
<reference evidence="1 2" key="1">
    <citation type="submission" date="2024-01" db="EMBL/GenBank/DDBJ databases">
        <title>A draft genome for a cacao thread blight-causing isolate of Paramarasmius palmivorus.</title>
        <authorList>
            <person name="Baruah I.K."/>
            <person name="Bukari Y."/>
            <person name="Amoako-Attah I."/>
            <person name="Meinhardt L.W."/>
            <person name="Bailey B.A."/>
            <person name="Cohen S.P."/>
        </authorList>
    </citation>
    <scope>NUCLEOTIDE SEQUENCE [LARGE SCALE GENOMIC DNA]</scope>
    <source>
        <strain evidence="1 2">GH-12</strain>
    </source>
</reference>
<organism evidence="1 2">
    <name type="scientific">Paramarasmius palmivorus</name>
    <dbReference type="NCBI Taxonomy" id="297713"/>
    <lineage>
        <taxon>Eukaryota</taxon>
        <taxon>Fungi</taxon>
        <taxon>Dikarya</taxon>
        <taxon>Basidiomycota</taxon>
        <taxon>Agaricomycotina</taxon>
        <taxon>Agaricomycetes</taxon>
        <taxon>Agaricomycetidae</taxon>
        <taxon>Agaricales</taxon>
        <taxon>Marasmiineae</taxon>
        <taxon>Marasmiaceae</taxon>
        <taxon>Paramarasmius</taxon>
    </lineage>
</organism>
<protein>
    <recommendedName>
        <fullName evidence="3">F-box domain-containing protein</fullName>
    </recommendedName>
</protein>
<dbReference type="AlphaFoldDB" id="A0AAW0B3I0"/>
<keyword evidence="2" id="KW-1185">Reference proteome</keyword>
<gene>
    <name evidence="1" type="ORF">VNI00_017718</name>
</gene>
<evidence type="ECO:0008006" key="3">
    <source>
        <dbReference type="Google" id="ProtNLM"/>
    </source>
</evidence>
<accession>A0AAW0B3I0</accession>
<comment type="caution">
    <text evidence="1">The sequence shown here is derived from an EMBL/GenBank/DDBJ whole genome shotgun (WGS) entry which is preliminary data.</text>
</comment>
<dbReference type="Proteomes" id="UP001383192">
    <property type="component" value="Unassembled WGS sequence"/>
</dbReference>
<proteinExistence type="predicted"/>
<dbReference type="EMBL" id="JAYKXP010000186">
    <property type="protein sequence ID" value="KAK7020589.1"/>
    <property type="molecule type" value="Genomic_DNA"/>
</dbReference>
<sequence>MMNLDFMAYPIQNPVFDSLSLIDLARMRAVSHSLNAQLRQYDLTAFGLEKMYGRFFPTESSKTRFRIKQAETEALVSGSTLVSVLSRRYFNPSDLDVFLRHDHVMSMGQELEDLGFKFSPLPTVMDGKKKKSEQQMEIFEEAVVVELASWIPNTGNVTDRYNNSSVAGVFNFVNQEGFTIQLVATKGEPIEAILGFHSIMNFATATHLVSLYPRTSFLKNEAIYLKDFTPPVIKAVQKYEQRGWITVDMISAEEALDYNSEVSFKTRWVGDPHCWITELEGIPGFNIPSDAYRGLWITSWHHCCPAVRSIRVIVNRFQSKSLSRTYLVCWEAEKAIWSHHCFRMLEEKIRWRMAHRAPVVSGSGHPTLPVLRHVAVHDDRVPALLDVRPQPQTNTSDTPFGIADRNQWKYINEHQSCIHRSTRNVANMENAIIEYLEGLYPLFDHTFKTNDVILRMKGDFGFARKYYAGYKGHDCYPTGHTISAIIRCVDLIKHIQQREAVMVLSSEETDGMDDLYRLRRAPPRVIGEKGDI</sequence>
<name>A0AAW0B3I0_9AGAR</name>